<comment type="caution">
    <text evidence="2">The sequence shown here is derived from an EMBL/GenBank/DDBJ whole genome shotgun (WGS) entry which is preliminary data.</text>
</comment>
<reference evidence="2" key="1">
    <citation type="submission" date="2018-11" db="EMBL/GenBank/DDBJ databases">
        <authorList>
            <consortium name="Pathogen Informatics"/>
        </authorList>
    </citation>
    <scope>NUCLEOTIDE SEQUENCE</scope>
</reference>
<keyword evidence="3" id="KW-1185">Reference proteome</keyword>
<feature type="non-terminal residue" evidence="2">
    <location>
        <position position="1"/>
    </location>
</feature>
<dbReference type="Proteomes" id="UP000784294">
    <property type="component" value="Unassembled WGS sequence"/>
</dbReference>
<name>A0A448XA44_9PLAT</name>
<protein>
    <submittedName>
        <fullName evidence="2">Uncharacterized protein</fullName>
    </submittedName>
</protein>
<organism evidence="2 3">
    <name type="scientific">Protopolystoma xenopodis</name>
    <dbReference type="NCBI Taxonomy" id="117903"/>
    <lineage>
        <taxon>Eukaryota</taxon>
        <taxon>Metazoa</taxon>
        <taxon>Spiralia</taxon>
        <taxon>Lophotrochozoa</taxon>
        <taxon>Platyhelminthes</taxon>
        <taxon>Monogenea</taxon>
        <taxon>Polyopisthocotylea</taxon>
        <taxon>Polystomatidea</taxon>
        <taxon>Polystomatidae</taxon>
        <taxon>Protopolystoma</taxon>
    </lineage>
</organism>
<dbReference type="EMBL" id="CAAALY010129776">
    <property type="protein sequence ID" value="VEL32063.1"/>
    <property type="molecule type" value="Genomic_DNA"/>
</dbReference>
<feature type="signal peptide" evidence="1">
    <location>
        <begin position="1"/>
        <end position="22"/>
    </location>
</feature>
<accession>A0A448XA44</accession>
<feature type="chain" id="PRO_5019447725" evidence="1">
    <location>
        <begin position="23"/>
        <end position="256"/>
    </location>
</feature>
<evidence type="ECO:0000313" key="3">
    <source>
        <dbReference type="Proteomes" id="UP000784294"/>
    </source>
</evidence>
<evidence type="ECO:0000313" key="2">
    <source>
        <dbReference type="EMBL" id="VEL32063.1"/>
    </source>
</evidence>
<dbReference type="AlphaFoldDB" id="A0A448XA44"/>
<sequence>MALSLSLLAQLSLWPIPQLVTPSPCFTLITTSVPTVVSASSTAHESTVVEAERSESMHPPITQTGSLLNRKQPNVMTTVAGASTYADHNSDHRSCGVVYNTHVAGGNSGGCNEAQIEGSLSGSLAALGQQAAVAVAMRRLFKDLLQPSGATSLLSPSSPSFGSGSYAAAFLPGLVNGTSGLTGSDLRLVESPLPLHEHPALPRRTLLHPGQATLSSISIPTCSGKRNSAFVSSSTSPVTVFPEAPDAITAQLVSMP</sequence>
<keyword evidence="1" id="KW-0732">Signal</keyword>
<gene>
    <name evidence="2" type="ORF">PXEA_LOCUS25503</name>
</gene>
<evidence type="ECO:0000256" key="1">
    <source>
        <dbReference type="SAM" id="SignalP"/>
    </source>
</evidence>
<proteinExistence type="predicted"/>